<name>A0A5J6LA72_9GAMM</name>
<reference evidence="2 3" key="1">
    <citation type="submission" date="2019-09" db="EMBL/GenBank/DDBJ databases">
        <title>Nitrincola iocasae sp. nov., a bacterium isolated from the sediment collected at a cold seep field in South China Sea.</title>
        <authorList>
            <person name="Zhang H."/>
            <person name="Wang H."/>
            <person name="Li C."/>
        </authorList>
    </citation>
    <scope>NUCLEOTIDE SEQUENCE [LARGE SCALE GENOMIC DNA]</scope>
    <source>
        <strain evidence="2 3">KXZD1103</strain>
    </source>
</reference>
<evidence type="ECO:0000313" key="3">
    <source>
        <dbReference type="Proteomes" id="UP000325606"/>
    </source>
</evidence>
<dbReference type="AlphaFoldDB" id="A0A5J6LA72"/>
<dbReference type="EMBL" id="CP044222">
    <property type="protein sequence ID" value="QEW05172.1"/>
    <property type="molecule type" value="Genomic_DNA"/>
</dbReference>
<evidence type="ECO:0000256" key="1">
    <source>
        <dbReference type="SAM" id="SignalP"/>
    </source>
</evidence>
<protein>
    <submittedName>
        <fullName evidence="2">DUF1311 domain-containing protein</fullName>
    </submittedName>
</protein>
<organism evidence="2 3">
    <name type="scientific">Nitrincola iocasae</name>
    <dbReference type="NCBI Taxonomy" id="2614693"/>
    <lineage>
        <taxon>Bacteria</taxon>
        <taxon>Pseudomonadati</taxon>
        <taxon>Pseudomonadota</taxon>
        <taxon>Gammaproteobacteria</taxon>
        <taxon>Oceanospirillales</taxon>
        <taxon>Oceanospirillaceae</taxon>
        <taxon>Nitrincola</taxon>
    </lineage>
</organism>
<feature type="signal peptide" evidence="1">
    <location>
        <begin position="1"/>
        <end position="22"/>
    </location>
</feature>
<dbReference type="PROSITE" id="PS51257">
    <property type="entry name" value="PROKAR_LIPOPROTEIN"/>
    <property type="match status" value="1"/>
</dbReference>
<dbReference type="RefSeq" id="WP_151053237.1">
    <property type="nucleotide sequence ID" value="NZ_CP044222.1"/>
</dbReference>
<dbReference type="KEGG" id="nik:F5I99_00905"/>
<accession>A0A5J6LA72</accession>
<sequence>MKTPASFIRTGSLLTVMLLVSACSNVQIPGFGSREPEPAPAETAQVTEPPLITSLDWAPNYSQPIRYLEAQLREQTDDRAMGQTITNIAYLYDAQLYVLFDEFLDYLPDAARIKEIDEQNRWLDTRQEAVSEAFNRNGGGEVGSYHAADMFIAQTRQRMSLIEQRLAGVKIE</sequence>
<gene>
    <name evidence="2" type="ORF">F5I99_00905</name>
</gene>
<proteinExistence type="predicted"/>
<keyword evidence="3" id="KW-1185">Reference proteome</keyword>
<evidence type="ECO:0000313" key="2">
    <source>
        <dbReference type="EMBL" id="QEW05172.1"/>
    </source>
</evidence>
<dbReference type="Proteomes" id="UP000325606">
    <property type="component" value="Chromosome"/>
</dbReference>
<feature type="chain" id="PRO_5023833619" evidence="1">
    <location>
        <begin position="23"/>
        <end position="172"/>
    </location>
</feature>
<keyword evidence="1" id="KW-0732">Signal</keyword>